<proteinExistence type="predicted"/>
<dbReference type="Gene3D" id="3.40.50.10300">
    <property type="entry name" value="CoaB-like"/>
    <property type="match status" value="1"/>
</dbReference>
<dbReference type="Pfam" id="PF04127">
    <property type="entry name" value="DFP"/>
    <property type="match status" value="1"/>
</dbReference>
<evidence type="ECO:0000313" key="3">
    <source>
        <dbReference type="Proteomes" id="UP001597343"/>
    </source>
</evidence>
<dbReference type="InterPro" id="IPR007085">
    <property type="entry name" value="DNA/pantothenate-metab_flavo_C"/>
</dbReference>
<organism evidence="2 3">
    <name type="scientific">Tumebacillus lipolyticus</name>
    <dbReference type="NCBI Taxonomy" id="1280370"/>
    <lineage>
        <taxon>Bacteria</taxon>
        <taxon>Bacillati</taxon>
        <taxon>Bacillota</taxon>
        <taxon>Bacilli</taxon>
        <taxon>Bacillales</taxon>
        <taxon>Alicyclobacillaceae</taxon>
        <taxon>Tumebacillus</taxon>
    </lineage>
</organism>
<dbReference type="EMBL" id="JBHUIO010000005">
    <property type="protein sequence ID" value="MFD2169647.1"/>
    <property type="molecule type" value="Genomic_DNA"/>
</dbReference>
<dbReference type="NCBIfam" id="NF007199">
    <property type="entry name" value="PRK09620.1"/>
    <property type="match status" value="1"/>
</dbReference>
<accession>A0ABW4ZUF5</accession>
<evidence type="ECO:0000259" key="1">
    <source>
        <dbReference type="Pfam" id="PF04127"/>
    </source>
</evidence>
<name>A0ABW4ZUF5_9BACL</name>
<comment type="caution">
    <text evidence="2">The sequence shown here is derived from an EMBL/GenBank/DDBJ whole genome shotgun (WGS) entry which is preliminary data.</text>
</comment>
<dbReference type="InterPro" id="IPR035929">
    <property type="entry name" value="CoaB-like_sf"/>
</dbReference>
<gene>
    <name evidence="2" type="ORF">ACFSOY_06530</name>
</gene>
<sequence>MKLQSKTILITSGGTLEKWDEVRGHTNLARGTMGCYLAEQALQDGAEVIYLHGYFARLPEPHPRLRLLPFLGIEDLREQLEQVLTSEAIDGLIMTAAVSDWVVDKLLAQDGSPIADLGKIASDNPPIVHFKKAPKVITQIKTWSPKTFLVGFKLEHDADPDHLLMRARQRMETWRADLVVANAARSLYTESTPHYIVSRTGEVNVCTDKKTTAHALLQQLAEGLA</sequence>
<dbReference type="Proteomes" id="UP001597343">
    <property type="component" value="Unassembled WGS sequence"/>
</dbReference>
<keyword evidence="3" id="KW-1185">Reference proteome</keyword>
<evidence type="ECO:0000313" key="2">
    <source>
        <dbReference type="EMBL" id="MFD2169647.1"/>
    </source>
</evidence>
<dbReference type="SUPFAM" id="SSF102645">
    <property type="entry name" value="CoaB-like"/>
    <property type="match status" value="1"/>
</dbReference>
<reference evidence="3" key="1">
    <citation type="journal article" date="2019" name="Int. J. Syst. Evol. Microbiol.">
        <title>The Global Catalogue of Microorganisms (GCM) 10K type strain sequencing project: providing services to taxonomists for standard genome sequencing and annotation.</title>
        <authorList>
            <consortium name="The Broad Institute Genomics Platform"/>
            <consortium name="The Broad Institute Genome Sequencing Center for Infectious Disease"/>
            <person name="Wu L."/>
            <person name="Ma J."/>
        </authorList>
    </citation>
    <scope>NUCLEOTIDE SEQUENCE [LARGE SCALE GENOMIC DNA]</scope>
    <source>
        <strain evidence="3">CGMCC 1.13574</strain>
    </source>
</reference>
<dbReference type="RefSeq" id="WP_386044962.1">
    <property type="nucleotide sequence ID" value="NZ_JBHUIO010000005.1"/>
</dbReference>
<protein>
    <submittedName>
        <fullName evidence="2">Phosphopantothenoylcysteine decarboxylase</fullName>
    </submittedName>
</protein>
<feature type="domain" description="DNA/pantothenate metabolism flavoprotein C-terminal" evidence="1">
    <location>
        <begin position="3"/>
        <end position="222"/>
    </location>
</feature>